<evidence type="ECO:0000256" key="5">
    <source>
        <dbReference type="ARBA" id="ARBA00022679"/>
    </source>
</evidence>
<dbReference type="GO" id="GO:0003723">
    <property type="term" value="F:RNA binding"/>
    <property type="evidence" value="ECO:0007669"/>
    <property type="project" value="UniProtKB-KW"/>
</dbReference>
<evidence type="ECO:0000256" key="6">
    <source>
        <dbReference type="ARBA" id="ARBA00022691"/>
    </source>
</evidence>
<protein>
    <recommendedName>
        <fullName evidence="3">Small RNA 2'-O-methyltransferase</fullName>
        <ecNumber evidence="11">2.1.1.386</ecNumber>
    </recommendedName>
</protein>
<keyword evidence="13" id="KW-1133">Transmembrane helix</keyword>
<dbReference type="EMBL" id="JAIWQS010000003">
    <property type="protein sequence ID" value="KAJ8769509.1"/>
    <property type="molecule type" value="Genomic_DNA"/>
</dbReference>
<evidence type="ECO:0000256" key="3">
    <source>
        <dbReference type="ARBA" id="ARBA00021330"/>
    </source>
</evidence>
<keyword evidence="15" id="KW-1185">Reference proteome</keyword>
<dbReference type="PANTHER" id="PTHR21404">
    <property type="entry name" value="HEN1"/>
    <property type="match status" value="1"/>
</dbReference>
<keyword evidence="8" id="KW-0460">Magnesium</keyword>
<proteinExistence type="inferred from homology"/>
<evidence type="ECO:0000256" key="12">
    <source>
        <dbReference type="ARBA" id="ARBA00048418"/>
    </source>
</evidence>
<dbReference type="GO" id="GO:0001510">
    <property type="term" value="P:RNA methylation"/>
    <property type="evidence" value="ECO:0007669"/>
    <property type="project" value="InterPro"/>
</dbReference>
<dbReference type="Gene3D" id="3.40.50.150">
    <property type="entry name" value="Vaccinia Virus protein VP39"/>
    <property type="match status" value="1"/>
</dbReference>
<evidence type="ECO:0000256" key="9">
    <source>
        <dbReference type="ARBA" id="ARBA00022884"/>
    </source>
</evidence>
<gene>
    <name evidence="14" type="ORF">K2173_004254</name>
</gene>
<keyword evidence="13" id="KW-0472">Membrane</keyword>
<dbReference type="InterPro" id="IPR029063">
    <property type="entry name" value="SAM-dependent_MTases_sf"/>
</dbReference>
<evidence type="ECO:0000256" key="13">
    <source>
        <dbReference type="SAM" id="Phobius"/>
    </source>
</evidence>
<dbReference type="InterPro" id="IPR026610">
    <property type="entry name" value="Hen1"/>
</dbReference>
<keyword evidence="13" id="KW-0812">Transmembrane</keyword>
<dbReference type="AlphaFoldDB" id="A0AAV8TTU0"/>
<dbReference type="Proteomes" id="UP001159364">
    <property type="component" value="Linkage Group LG03"/>
</dbReference>
<comment type="similarity">
    <text evidence="2">Belongs to the methyltransferase superfamily. HEN1 family.</text>
</comment>
<evidence type="ECO:0000256" key="2">
    <source>
        <dbReference type="ARBA" id="ARBA00009026"/>
    </source>
</evidence>
<dbReference type="EC" id="2.1.1.386" evidence="11"/>
<evidence type="ECO:0000256" key="1">
    <source>
        <dbReference type="ARBA" id="ARBA00001946"/>
    </source>
</evidence>
<keyword evidence="9" id="KW-0694">RNA-binding</keyword>
<dbReference type="GO" id="GO:0046872">
    <property type="term" value="F:metal ion binding"/>
    <property type="evidence" value="ECO:0007669"/>
    <property type="project" value="UniProtKB-KW"/>
</dbReference>
<evidence type="ECO:0000313" key="14">
    <source>
        <dbReference type="EMBL" id="KAJ8769509.1"/>
    </source>
</evidence>
<dbReference type="GO" id="GO:0005634">
    <property type="term" value="C:nucleus"/>
    <property type="evidence" value="ECO:0007669"/>
    <property type="project" value="TreeGrafter"/>
</dbReference>
<keyword evidence="6" id="KW-0949">S-adenosyl-L-methionine</keyword>
<evidence type="ECO:0000256" key="4">
    <source>
        <dbReference type="ARBA" id="ARBA00022603"/>
    </source>
</evidence>
<evidence type="ECO:0000256" key="7">
    <source>
        <dbReference type="ARBA" id="ARBA00022723"/>
    </source>
</evidence>
<keyword evidence="7" id="KW-0479">Metal-binding</keyword>
<dbReference type="GO" id="GO:0005737">
    <property type="term" value="C:cytoplasm"/>
    <property type="evidence" value="ECO:0007669"/>
    <property type="project" value="TreeGrafter"/>
</dbReference>
<evidence type="ECO:0000313" key="15">
    <source>
        <dbReference type="Proteomes" id="UP001159364"/>
    </source>
</evidence>
<comment type="cofactor">
    <cofactor evidence="1">
        <name>Mg(2+)</name>
        <dbReference type="ChEBI" id="CHEBI:18420"/>
    </cofactor>
</comment>
<evidence type="ECO:0000256" key="8">
    <source>
        <dbReference type="ARBA" id="ARBA00022842"/>
    </source>
</evidence>
<organism evidence="14 15">
    <name type="scientific">Erythroxylum novogranatense</name>
    <dbReference type="NCBI Taxonomy" id="1862640"/>
    <lineage>
        <taxon>Eukaryota</taxon>
        <taxon>Viridiplantae</taxon>
        <taxon>Streptophyta</taxon>
        <taxon>Embryophyta</taxon>
        <taxon>Tracheophyta</taxon>
        <taxon>Spermatophyta</taxon>
        <taxon>Magnoliopsida</taxon>
        <taxon>eudicotyledons</taxon>
        <taxon>Gunneridae</taxon>
        <taxon>Pentapetalae</taxon>
        <taxon>rosids</taxon>
        <taxon>fabids</taxon>
        <taxon>Malpighiales</taxon>
        <taxon>Erythroxylaceae</taxon>
        <taxon>Erythroxylum</taxon>
    </lineage>
</organism>
<keyword evidence="10" id="KW-0943">RNA-mediated gene silencing</keyword>
<feature type="transmembrane region" description="Helical" evidence="13">
    <location>
        <begin position="25"/>
        <end position="46"/>
    </location>
</feature>
<sequence>MGRDLTDLEDNDESFECFHLPTEKFFFAFWLHLVFTILIGTCLEVIEHMEEDQALLFDDVALSYFHPKVLIISTPNYEYNVILQNRSKLANGVKGSQMWNQGLLVRLLSLRGNNSRTMIFQKLIVQDNLINILKQIEIKYGAR</sequence>
<dbReference type="GO" id="GO:0030422">
    <property type="term" value="P:siRNA processing"/>
    <property type="evidence" value="ECO:0007669"/>
    <property type="project" value="TreeGrafter"/>
</dbReference>
<keyword evidence="5" id="KW-0808">Transferase</keyword>
<evidence type="ECO:0000256" key="11">
    <source>
        <dbReference type="ARBA" id="ARBA00035025"/>
    </source>
</evidence>
<dbReference type="PANTHER" id="PTHR21404:SF3">
    <property type="entry name" value="SMALL RNA 2'-O-METHYLTRANSFERASE"/>
    <property type="match status" value="1"/>
</dbReference>
<keyword evidence="4" id="KW-0489">Methyltransferase</keyword>
<accession>A0AAV8TTU0</accession>
<name>A0AAV8TTU0_9ROSI</name>
<dbReference type="GO" id="GO:0090486">
    <property type="term" value="F:small RNA 2'-O-methyltransferase activity"/>
    <property type="evidence" value="ECO:0007669"/>
    <property type="project" value="UniProtKB-EC"/>
</dbReference>
<comment type="catalytic activity">
    <reaction evidence="12">
        <text>small RNA 3'-end nucleotide + S-adenosyl-L-methionine = small RNA 3'-end 2'-O-methylnucleotide + S-adenosyl-L-homocysteine + H(+)</text>
        <dbReference type="Rhea" id="RHEA:37887"/>
        <dbReference type="Rhea" id="RHEA-COMP:10415"/>
        <dbReference type="Rhea" id="RHEA-COMP:10416"/>
        <dbReference type="ChEBI" id="CHEBI:15378"/>
        <dbReference type="ChEBI" id="CHEBI:57856"/>
        <dbReference type="ChEBI" id="CHEBI:59789"/>
        <dbReference type="ChEBI" id="CHEBI:74896"/>
        <dbReference type="ChEBI" id="CHEBI:74898"/>
        <dbReference type="EC" id="2.1.1.386"/>
    </reaction>
</comment>
<reference evidence="14 15" key="1">
    <citation type="submission" date="2021-09" db="EMBL/GenBank/DDBJ databases">
        <title>Genomic insights and catalytic innovation underlie evolution of tropane alkaloids biosynthesis.</title>
        <authorList>
            <person name="Wang Y.-J."/>
            <person name="Tian T."/>
            <person name="Huang J.-P."/>
            <person name="Huang S.-X."/>
        </authorList>
    </citation>
    <scope>NUCLEOTIDE SEQUENCE [LARGE SCALE GENOMIC DNA]</scope>
    <source>
        <strain evidence="14">KIB-2018</strain>
        <tissue evidence="14">Leaf</tissue>
    </source>
</reference>
<evidence type="ECO:0000256" key="10">
    <source>
        <dbReference type="ARBA" id="ARBA00023158"/>
    </source>
</evidence>
<comment type="caution">
    <text evidence="14">The sequence shown here is derived from an EMBL/GenBank/DDBJ whole genome shotgun (WGS) entry which is preliminary data.</text>
</comment>